<dbReference type="SUPFAM" id="SSF53335">
    <property type="entry name" value="S-adenosyl-L-methionine-dependent methyltransferases"/>
    <property type="match status" value="1"/>
</dbReference>
<proteinExistence type="predicted"/>
<organism evidence="1 2">
    <name type="scientific">Brachionus plicatilis</name>
    <name type="common">Marine rotifer</name>
    <name type="synonym">Brachionus muelleri</name>
    <dbReference type="NCBI Taxonomy" id="10195"/>
    <lineage>
        <taxon>Eukaryota</taxon>
        <taxon>Metazoa</taxon>
        <taxon>Spiralia</taxon>
        <taxon>Gnathifera</taxon>
        <taxon>Rotifera</taxon>
        <taxon>Eurotatoria</taxon>
        <taxon>Monogononta</taxon>
        <taxon>Pseudotrocha</taxon>
        <taxon>Ploima</taxon>
        <taxon>Brachionidae</taxon>
        <taxon>Brachionus</taxon>
    </lineage>
</organism>
<keyword evidence="2" id="KW-1185">Reference proteome</keyword>
<dbReference type="InterPro" id="IPR029063">
    <property type="entry name" value="SAM-dependent_MTases_sf"/>
</dbReference>
<dbReference type="AlphaFoldDB" id="A0A3M7RRB6"/>
<dbReference type="NCBIfam" id="TIGR01444">
    <property type="entry name" value="fkbM_fam"/>
    <property type="match status" value="1"/>
</dbReference>
<reference evidence="1 2" key="1">
    <citation type="journal article" date="2018" name="Sci. Rep.">
        <title>Genomic signatures of local adaptation to the degree of environmental predictability in rotifers.</title>
        <authorList>
            <person name="Franch-Gras L."/>
            <person name="Hahn C."/>
            <person name="Garcia-Roger E.M."/>
            <person name="Carmona M.J."/>
            <person name="Serra M."/>
            <person name="Gomez A."/>
        </authorList>
    </citation>
    <scope>NUCLEOTIDE SEQUENCE [LARGE SCALE GENOMIC DNA]</scope>
    <source>
        <strain evidence="1">HYR1</strain>
    </source>
</reference>
<dbReference type="InterPro" id="IPR006342">
    <property type="entry name" value="FkbM_mtfrase"/>
</dbReference>
<comment type="caution">
    <text evidence="1">The sequence shown here is derived from an EMBL/GenBank/DDBJ whole genome shotgun (WGS) entry which is preliminary data.</text>
</comment>
<name>A0A3M7RRB6_BRAPC</name>
<dbReference type="InterPro" id="IPR052514">
    <property type="entry name" value="SAM-dependent_MTase"/>
</dbReference>
<protein>
    <recommendedName>
        <fullName evidence="3">Methyltransferase FkbM domain-containing protein</fullName>
    </recommendedName>
</protein>
<evidence type="ECO:0000313" key="2">
    <source>
        <dbReference type="Proteomes" id="UP000276133"/>
    </source>
</evidence>
<sequence length="222" mass="25344">MKTSLLFLIIILALISVYLLYDLIDLDRNNLKIFTSINIENKRQNHIKIIDLSKEVCPKEKYDSFNCVNLLEIYISPILCIHNKEIDITSQKISRDGIKEKNIIEFFLDHLLLNTESLFIDIGSHVGLYSMFAAKLGRDVVAVEAFSENIFRFHKAANLNNVIEKITLLNNAISDKKGLTTIILDDLIDVLPKQPNGKGYKKAVLKIDIEGYEPYAFLSARK</sequence>
<evidence type="ECO:0008006" key="3">
    <source>
        <dbReference type="Google" id="ProtNLM"/>
    </source>
</evidence>
<evidence type="ECO:0000313" key="1">
    <source>
        <dbReference type="EMBL" id="RNA25838.1"/>
    </source>
</evidence>
<dbReference type="Proteomes" id="UP000276133">
    <property type="component" value="Unassembled WGS sequence"/>
</dbReference>
<dbReference type="Gene3D" id="3.40.50.150">
    <property type="entry name" value="Vaccinia Virus protein VP39"/>
    <property type="match status" value="1"/>
</dbReference>
<dbReference type="EMBL" id="REGN01002849">
    <property type="protein sequence ID" value="RNA25838.1"/>
    <property type="molecule type" value="Genomic_DNA"/>
</dbReference>
<accession>A0A3M7RRB6</accession>
<dbReference type="PANTHER" id="PTHR34203">
    <property type="entry name" value="METHYLTRANSFERASE, FKBM FAMILY PROTEIN"/>
    <property type="match status" value="1"/>
</dbReference>
<gene>
    <name evidence="1" type="ORF">BpHYR1_020932</name>
</gene>
<dbReference type="OrthoDB" id="411251at2759"/>
<dbReference type="PANTHER" id="PTHR34203:SF15">
    <property type="entry name" value="SLL1173 PROTEIN"/>
    <property type="match status" value="1"/>
</dbReference>